<keyword evidence="4" id="KW-1185">Reference proteome</keyword>
<dbReference type="EMBL" id="WBZB01000006">
    <property type="protein sequence ID" value="KAB3532800.1"/>
    <property type="molecule type" value="Genomic_DNA"/>
</dbReference>
<evidence type="ECO:0000313" key="3">
    <source>
        <dbReference type="EMBL" id="KAB3532800.1"/>
    </source>
</evidence>
<dbReference type="AlphaFoldDB" id="A0A833MF46"/>
<keyword evidence="1" id="KW-0175">Coiled coil</keyword>
<evidence type="ECO:0000313" key="4">
    <source>
        <dbReference type="Proteomes" id="UP000465601"/>
    </source>
</evidence>
<evidence type="ECO:0000256" key="1">
    <source>
        <dbReference type="SAM" id="Coils"/>
    </source>
</evidence>
<name>A0A833MF46_9FIRM</name>
<keyword evidence="2" id="KW-0812">Transmembrane</keyword>
<accession>A0A833MF46</accession>
<organism evidence="3 4">
    <name type="scientific">Alkaliphilus serpentinus</name>
    <dbReference type="NCBI Taxonomy" id="1482731"/>
    <lineage>
        <taxon>Bacteria</taxon>
        <taxon>Bacillati</taxon>
        <taxon>Bacillota</taxon>
        <taxon>Clostridia</taxon>
        <taxon>Peptostreptococcales</taxon>
        <taxon>Natronincolaceae</taxon>
        <taxon>Alkaliphilus</taxon>
    </lineage>
</organism>
<comment type="caution">
    <text evidence="3">The sequence shown here is derived from an EMBL/GenBank/DDBJ whole genome shotgun (WGS) entry which is preliminary data.</text>
</comment>
<proteinExistence type="predicted"/>
<keyword evidence="2" id="KW-1133">Transmembrane helix</keyword>
<reference evidence="3 4" key="1">
    <citation type="submission" date="2019-10" db="EMBL/GenBank/DDBJ databases">
        <title>Alkaliphilus serpentinus sp. nov. and Alkaliphilus pronyensis sp. nov., two novel anaerobic alkaliphilic species isolated from the serpentinized-hosted hydrothermal field of the Prony Bay (New Caledonia).</title>
        <authorList>
            <person name="Postec A."/>
        </authorList>
    </citation>
    <scope>NUCLEOTIDE SEQUENCE [LARGE SCALE GENOMIC DNA]</scope>
    <source>
        <strain evidence="3 4">LacT</strain>
    </source>
</reference>
<protein>
    <submittedName>
        <fullName evidence="3">Uncharacterized protein</fullName>
    </submittedName>
</protein>
<feature type="coiled-coil region" evidence="1">
    <location>
        <begin position="32"/>
        <end position="66"/>
    </location>
</feature>
<gene>
    <name evidence="3" type="ORF">F8153_01665</name>
</gene>
<evidence type="ECO:0000256" key="2">
    <source>
        <dbReference type="SAM" id="Phobius"/>
    </source>
</evidence>
<dbReference type="RefSeq" id="WP_151864613.1">
    <property type="nucleotide sequence ID" value="NZ_WBZB01000006.1"/>
</dbReference>
<keyword evidence="2" id="KW-0472">Membrane</keyword>
<sequence>MNIKKILVLVLCFLIFVTVYHFYRMKMITSLLSDYEVENSSLDSELASLQSKIISIEERYNKLDEEFMEQNYKYRAYEALNDRYQYFLINQLENFSNSNISKIKVNGLNLGDDISKVVKIWGENYTESIGIDDAHGKYTHIYWKYQDGTQITLDPIFVSGIIYQNPKYSSNLGVQIGDLAFDAISNCDGLYKKFTSPHTNKDLVGWYIVDNEFILILHFAMEGGRYQNNIAIDSETKVQKIEIVKLNILD</sequence>
<feature type="transmembrane region" description="Helical" evidence="2">
    <location>
        <begin position="6"/>
        <end position="23"/>
    </location>
</feature>
<dbReference type="Proteomes" id="UP000465601">
    <property type="component" value="Unassembled WGS sequence"/>
</dbReference>